<dbReference type="SUPFAM" id="SSF53383">
    <property type="entry name" value="PLP-dependent transferases"/>
    <property type="match status" value="1"/>
</dbReference>
<protein>
    <submittedName>
        <fullName evidence="3">Aminotransferase class V</fullName>
    </submittedName>
</protein>
<name>F8UHE1_9ZZZZ</name>
<evidence type="ECO:0000256" key="1">
    <source>
        <dbReference type="ARBA" id="ARBA00022898"/>
    </source>
</evidence>
<keyword evidence="3" id="KW-0032">Aminotransferase</keyword>
<dbReference type="PANTHER" id="PTHR43092:SF2">
    <property type="entry name" value="HERCYNYLCYSTEINE SULFOXIDE LYASE"/>
    <property type="match status" value="1"/>
</dbReference>
<dbReference type="Pfam" id="PF00266">
    <property type="entry name" value="Aminotran_5"/>
    <property type="match status" value="1"/>
</dbReference>
<dbReference type="InterPro" id="IPR000192">
    <property type="entry name" value="Aminotrans_V_dom"/>
</dbReference>
<sequence length="228" mass="24265">MDEDPDHRPPGSPWRLDPALTHLNHGSFGACPAPVLQAQSVWRERIEADPTGFFRHELWPALDRAREALARFVGAAPDDLALVANATAGVNAVLRSLDLQPGDELLTTDHAYGSCRRALELVAARSGCRVVVARVPFPIAGPADVLGAVLEQLSGRTRLALLDHVTSPSALVFPVRELVAALAERGVDTLVDGAHAPGMLDLEVAGLGAAWYVGNCHKWLCAPRGAAF</sequence>
<dbReference type="EMBL" id="JF805141">
    <property type="protein sequence ID" value="AEI30448.1"/>
    <property type="molecule type" value="Genomic_DNA"/>
</dbReference>
<gene>
    <name evidence="3" type="ORF">LDC_03205</name>
</gene>
<dbReference type="InterPro" id="IPR015422">
    <property type="entry name" value="PyrdxlP-dep_Trfase_small"/>
</dbReference>
<accession>F8UHE1</accession>
<dbReference type="InterPro" id="IPR015424">
    <property type="entry name" value="PyrdxlP-dep_Trfase"/>
</dbReference>
<dbReference type="Gene3D" id="3.40.640.10">
    <property type="entry name" value="Type I PLP-dependent aspartate aminotransferase-like (Major domain)"/>
    <property type="match status" value="1"/>
</dbReference>
<reference evidence="3" key="1">
    <citation type="submission" date="2011-04" db="EMBL/GenBank/DDBJ databases">
        <title>Taxonomic and functional metagenomic profiling of the microbial community in the anoxic sediment of a brackish shallow lake (Laguna de Carrizo Central Spain).</title>
        <authorList>
            <consortium name="CONSOLIDER consortium CSD2007-00005"/>
            <person name="Guazzaroni M.-E."/>
            <person name="Richter M."/>
            <person name="Garcia-Salamanca A."/>
            <person name="Yarza P."/>
            <person name="Ferrer M."/>
        </authorList>
    </citation>
    <scope>NUCLEOTIDE SEQUENCE</scope>
</reference>
<organism evidence="3">
    <name type="scientific">uncultured microorganism</name>
    <dbReference type="NCBI Taxonomy" id="358574"/>
    <lineage>
        <taxon>unclassified sequences</taxon>
        <taxon>environmental samples</taxon>
    </lineage>
</organism>
<dbReference type="InterPro" id="IPR015421">
    <property type="entry name" value="PyrdxlP-dep_Trfase_major"/>
</dbReference>
<dbReference type="Gene3D" id="3.90.1150.10">
    <property type="entry name" value="Aspartate Aminotransferase, domain 1"/>
    <property type="match status" value="1"/>
</dbReference>
<evidence type="ECO:0000259" key="2">
    <source>
        <dbReference type="Pfam" id="PF00266"/>
    </source>
</evidence>
<feature type="domain" description="Aminotransferase class V" evidence="2">
    <location>
        <begin position="57"/>
        <end position="225"/>
    </location>
</feature>
<feature type="non-terminal residue" evidence="3">
    <location>
        <position position="228"/>
    </location>
</feature>
<dbReference type="GO" id="GO:0008483">
    <property type="term" value="F:transaminase activity"/>
    <property type="evidence" value="ECO:0007669"/>
    <property type="project" value="UniProtKB-KW"/>
</dbReference>
<proteinExistence type="predicted"/>
<keyword evidence="3" id="KW-0808">Transferase</keyword>
<dbReference type="PANTHER" id="PTHR43092">
    <property type="entry name" value="L-CYSTEINE DESULFHYDRASE"/>
    <property type="match status" value="1"/>
</dbReference>
<keyword evidence="1" id="KW-0663">Pyridoxal phosphate</keyword>
<evidence type="ECO:0000313" key="3">
    <source>
        <dbReference type="EMBL" id="AEI30448.1"/>
    </source>
</evidence>
<dbReference type="AlphaFoldDB" id="F8UHE1"/>